<keyword evidence="3" id="KW-1185">Reference proteome</keyword>
<feature type="signal peptide" evidence="1">
    <location>
        <begin position="1"/>
        <end position="23"/>
    </location>
</feature>
<dbReference type="RefSeq" id="WP_003326926.1">
    <property type="nucleotide sequence ID" value="NC_014639.1"/>
</dbReference>
<proteinExistence type="predicted"/>
<dbReference type="Pfam" id="PF13688">
    <property type="entry name" value="Reprolysin_5"/>
    <property type="match status" value="1"/>
</dbReference>
<dbReference type="Gene3D" id="3.40.390.10">
    <property type="entry name" value="Collagenase (Catalytic Domain)"/>
    <property type="match status" value="1"/>
</dbReference>
<dbReference type="InterPro" id="IPR024079">
    <property type="entry name" value="MetalloPept_cat_dom_sf"/>
</dbReference>
<evidence type="ECO:0000313" key="3">
    <source>
        <dbReference type="Proteomes" id="UP000006867"/>
    </source>
</evidence>
<sequence length="269" mass="29721">MKMRSIAFSVLLTAGIIPGLTSAGNLEAGHVHHHHAEKAKTTYADSLPKAKDFKDYNGKVQIEQTVDTKILDENGKQVGKKRYKANVRENKASTKAGTGRQKVSVLAVADAEYRAKYSDWQTRIVQIIEQADVAFNRDHDIDFVVQAVQPWTSSGSNSSQILSNLQNSFRSQNYKFVAGFTAKSSFDAGGIAYVYNGKPSGPAFSVNLDQGTANTAKAAQHEFSHNFGLSHDAQGSGIRCIMNYDYSYTVDTWDSAHNRQITTNKAWYR</sequence>
<dbReference type="Proteomes" id="UP000006867">
    <property type="component" value="Chromosome"/>
</dbReference>
<evidence type="ECO:0000313" key="2">
    <source>
        <dbReference type="EMBL" id="ADP33860.1"/>
    </source>
</evidence>
<evidence type="ECO:0008006" key="4">
    <source>
        <dbReference type="Google" id="ProtNLM"/>
    </source>
</evidence>
<feature type="chain" id="PRO_5045593010" description="Peptidase M84" evidence="1">
    <location>
        <begin position="24"/>
        <end position="269"/>
    </location>
</feature>
<reference evidence="2 3" key="1">
    <citation type="journal article" date="2011" name="Front. Microbiol.">
        <title>Genomic signatures of strain selection and enhancement in Bacillus atrophaeus var. globigii, a historical biowarfare simulant.</title>
        <authorList>
            <person name="Gibbons H.S."/>
            <person name="Broomall S.M."/>
            <person name="McNew L.A."/>
            <person name="Daligault H."/>
            <person name="Chapman C."/>
            <person name="Bruce D."/>
            <person name="Karavis M."/>
            <person name="Krepps M."/>
            <person name="McGregor P.A."/>
            <person name="Hong C."/>
            <person name="Park K.H."/>
            <person name="Akmal A."/>
            <person name="Feldman A."/>
            <person name="Lin J.S."/>
            <person name="Chang W.E."/>
            <person name="Higgs B.W."/>
            <person name="Demirev P."/>
            <person name="Lindquist J."/>
            <person name="Liem A."/>
            <person name="Fochler E."/>
            <person name="Read T.D."/>
            <person name="Tapia R."/>
            <person name="Johnson S."/>
            <person name="Bishop-Lilly K.A."/>
            <person name="Detter C."/>
            <person name="Han C."/>
            <person name="Sozhamannan S."/>
            <person name="Rosenzweig C.N."/>
            <person name="Skowronski E.W."/>
        </authorList>
    </citation>
    <scope>NUCLEOTIDE SEQUENCE [LARGE SCALE GENOMIC DNA]</scope>
    <source>
        <strain evidence="2 3">1942</strain>
    </source>
</reference>
<organism evidence="2 3">
    <name type="scientific">Bacillus atrophaeus (strain 1942)</name>
    <dbReference type="NCBI Taxonomy" id="720555"/>
    <lineage>
        <taxon>Bacteria</taxon>
        <taxon>Bacillati</taxon>
        <taxon>Bacillota</taxon>
        <taxon>Bacilli</taxon>
        <taxon>Bacillales</taxon>
        <taxon>Bacillaceae</taxon>
        <taxon>Bacillus</taxon>
    </lineage>
</organism>
<protein>
    <recommendedName>
        <fullName evidence="4">Peptidase M84</fullName>
    </recommendedName>
</protein>
<accession>A0ABM5M123</accession>
<dbReference type="EMBL" id="CP002207">
    <property type="protein sequence ID" value="ADP33860.1"/>
    <property type="molecule type" value="Genomic_DNA"/>
</dbReference>
<name>A0ABM5M123_BACA1</name>
<keyword evidence="1" id="KW-0732">Signal</keyword>
<gene>
    <name evidence="2" type="ordered locus">BATR1942_14690</name>
</gene>
<evidence type="ECO:0000256" key="1">
    <source>
        <dbReference type="SAM" id="SignalP"/>
    </source>
</evidence>
<dbReference type="SUPFAM" id="SSF55486">
    <property type="entry name" value="Metalloproteases ('zincins'), catalytic domain"/>
    <property type="match status" value="1"/>
</dbReference>